<evidence type="ECO:0000313" key="2">
    <source>
        <dbReference type="EMBL" id="KAG6695234.1"/>
    </source>
</evidence>
<keyword evidence="3" id="KW-1185">Reference proteome</keyword>
<dbReference type="PANTHER" id="PTHR35131">
    <property type="entry name" value="EXPRESSED PROTEIN"/>
    <property type="match status" value="1"/>
</dbReference>
<dbReference type="AlphaFoldDB" id="A0A8T1PBY8"/>
<dbReference type="Proteomes" id="UP000811609">
    <property type="component" value="Chromosome 9"/>
</dbReference>
<dbReference type="Proteomes" id="UP000811246">
    <property type="component" value="Chromosome 9"/>
</dbReference>
<dbReference type="EMBL" id="CM031833">
    <property type="protein sequence ID" value="KAG6695234.1"/>
    <property type="molecule type" value="Genomic_DNA"/>
</dbReference>
<name>A0A8T1PBY8_CARIL</name>
<evidence type="ECO:0000313" key="3">
    <source>
        <dbReference type="Proteomes" id="UP000811609"/>
    </source>
</evidence>
<gene>
    <name evidence="1" type="ORF">CIPAW_09G089400</name>
    <name evidence="2" type="ORF">I3842_09G086700</name>
</gene>
<dbReference type="EMBL" id="CM031817">
    <property type="protein sequence ID" value="KAG6641649.1"/>
    <property type="molecule type" value="Genomic_DNA"/>
</dbReference>
<evidence type="ECO:0000313" key="1">
    <source>
        <dbReference type="EMBL" id="KAG6641649.1"/>
    </source>
</evidence>
<reference evidence="1" key="1">
    <citation type="submission" date="2020-12" db="EMBL/GenBank/DDBJ databases">
        <title>WGS assembly of Carya illinoinensis cv. Pawnee.</title>
        <authorList>
            <person name="Platts A."/>
            <person name="Shu S."/>
            <person name="Wright S."/>
            <person name="Barry K."/>
            <person name="Edger P."/>
            <person name="Pires J.C."/>
            <person name="Schmutz J."/>
        </authorList>
    </citation>
    <scope>NUCLEOTIDE SEQUENCE</scope>
    <source>
        <tissue evidence="1">Leaf</tissue>
    </source>
</reference>
<dbReference type="OrthoDB" id="783264at2759"/>
<organism evidence="1 3">
    <name type="scientific">Carya illinoinensis</name>
    <name type="common">Pecan</name>
    <dbReference type="NCBI Taxonomy" id="32201"/>
    <lineage>
        <taxon>Eukaryota</taxon>
        <taxon>Viridiplantae</taxon>
        <taxon>Streptophyta</taxon>
        <taxon>Embryophyta</taxon>
        <taxon>Tracheophyta</taxon>
        <taxon>Spermatophyta</taxon>
        <taxon>Magnoliopsida</taxon>
        <taxon>eudicotyledons</taxon>
        <taxon>Gunneridae</taxon>
        <taxon>Pentapetalae</taxon>
        <taxon>rosids</taxon>
        <taxon>fabids</taxon>
        <taxon>Fagales</taxon>
        <taxon>Juglandaceae</taxon>
        <taxon>Carya</taxon>
    </lineage>
</organism>
<sequence length="124" mass="14156">MQYQGPTTTTQFPEKMAAIAPVAIGTRGTVGSLVRKEIEYFRNLEIDRYGSSRKPQGQIVNVASTSGHSRPSFWFLIMTWRRKKRRGTNAILPRMCSVVEVAESNRLNRIPGYNYKILKNDLHV</sequence>
<proteinExistence type="predicted"/>
<accession>A0A8T1PBY8</accession>
<reference evidence="2" key="2">
    <citation type="submission" date="2021-01" db="EMBL/GenBank/DDBJ databases">
        <authorList>
            <person name="Lovell J.T."/>
            <person name="Bentley N."/>
            <person name="Bhattarai G."/>
            <person name="Jenkins J.W."/>
            <person name="Sreedasyam A."/>
            <person name="Alarcon Y."/>
            <person name="Bock C."/>
            <person name="Boston L."/>
            <person name="Carlson J."/>
            <person name="Cervantes K."/>
            <person name="Clermont K."/>
            <person name="Krom N."/>
            <person name="Kubenka K."/>
            <person name="Mamidi S."/>
            <person name="Mattison C."/>
            <person name="Monteros M."/>
            <person name="Pisani C."/>
            <person name="Plott C."/>
            <person name="Rajasekar S."/>
            <person name="Rhein H.S."/>
            <person name="Rohla C."/>
            <person name="Song M."/>
            <person name="Hilaire R.S."/>
            <person name="Shu S."/>
            <person name="Wells L."/>
            <person name="Wang X."/>
            <person name="Webber J."/>
            <person name="Heerema R.J."/>
            <person name="Klein P."/>
            <person name="Conner P."/>
            <person name="Grauke L."/>
            <person name="Grimwood J."/>
            <person name="Schmutz J."/>
            <person name="Randall J.J."/>
        </authorList>
    </citation>
    <scope>NUCLEOTIDE SEQUENCE</scope>
    <source>
        <tissue evidence="2">Leaf</tissue>
    </source>
</reference>
<comment type="caution">
    <text evidence="1">The sequence shown here is derived from an EMBL/GenBank/DDBJ whole genome shotgun (WGS) entry which is preliminary data.</text>
</comment>
<dbReference type="PANTHER" id="PTHR35131:SF1">
    <property type="entry name" value="EXPRESSED PROTEIN"/>
    <property type="match status" value="1"/>
</dbReference>
<protein>
    <submittedName>
        <fullName evidence="1">Uncharacterized protein</fullName>
    </submittedName>
</protein>